<dbReference type="SUPFAM" id="SSF49344">
    <property type="entry name" value="CBD9-like"/>
    <property type="match status" value="1"/>
</dbReference>
<name>A0A844FZ71_9BACT</name>
<dbReference type="GO" id="GO:0030246">
    <property type="term" value="F:carbohydrate binding"/>
    <property type="evidence" value="ECO:0007669"/>
    <property type="project" value="InterPro"/>
</dbReference>
<dbReference type="InterPro" id="IPR017853">
    <property type="entry name" value="GH"/>
</dbReference>
<evidence type="ECO:0000313" key="3">
    <source>
        <dbReference type="Proteomes" id="UP000435649"/>
    </source>
</evidence>
<organism evidence="2 3">
    <name type="scientific">Victivallis lenta</name>
    <dbReference type="NCBI Taxonomy" id="2606640"/>
    <lineage>
        <taxon>Bacteria</taxon>
        <taxon>Pseudomonadati</taxon>
        <taxon>Lentisphaerota</taxon>
        <taxon>Lentisphaeria</taxon>
        <taxon>Victivallales</taxon>
        <taxon>Victivallaceae</taxon>
        <taxon>Victivallis</taxon>
    </lineage>
</organism>
<evidence type="ECO:0000259" key="1">
    <source>
        <dbReference type="Pfam" id="PF06452"/>
    </source>
</evidence>
<gene>
    <name evidence="2" type="ORF">FYJ85_05895</name>
</gene>
<evidence type="ECO:0000313" key="2">
    <source>
        <dbReference type="EMBL" id="MST96577.1"/>
    </source>
</evidence>
<dbReference type="AlphaFoldDB" id="A0A844FZ71"/>
<feature type="domain" description="Carbohydrate-binding" evidence="1">
    <location>
        <begin position="651"/>
        <end position="821"/>
    </location>
</feature>
<dbReference type="InterPro" id="IPR010502">
    <property type="entry name" value="Carb-bd_dom_fam9"/>
</dbReference>
<sequence>MIRSTFIVLILAAGFQLGAALLPVDPNAFFTVPGKPLRLKFKGSAGNAAPQVGLTAFSGQKYGTVRLVPLGGEFVFERKEGLPAGYYTLTVDGAKFGLLVQEAYPGEPDFFFGIDCFFSWNEITHSEMYEALKLLRRYGVAAVRDRFEWSAIQKDPRVYLFRNRYDENRRLYPRTGVRLLDVHHGAPDWAHPNLPRFPEQLQAASVFWMTLGANWSSCWNAVETWNEPEGGFGANLPADQMMPGAKAMRYGLYHAAPAVKLGAAGFTSIAPSGNYHRTAAKNGLLDNADFVSFHTYGDAESLITLTRQYREWLAANGKSGMPLRLTEVSRVAWDNFRTGEESLKIAAELAMQAAVGRAVGLEQLYFFAYYELKEGNKTFGFLAPDRTPRLSFAAFLQSVRRLGHTRYAGKLRTGNRMIRSARVYTGDRGCVTVLETAGGGTFAPPYPVCRVEGLDGRVIAGNADGSVPLPDPVVYLLSDTVPEELLDTGTPENRLAALAGLPAPDRTPPSPLVLFPHPDFQAISRYSSAGGYTIAAGTPVPVGLDIWNLSAEAQEAELSVDTGLMLVAGEAAQSVIVPPCGKKRLDFTVMMPEGAAAPLDLDFTVESAAGTDRASLAFRPLGAVQRLEVPRGGMAQVGFGGLENWQIRIKDQPWNSRADLDAAFRLSYTDEALTLTVEVEDDRHFCSFPPAEMWKGDSVQIGLQAGKPKSLAERAKFTEYTIGLTPEGGKAWRTGGRSGNNPEQNLRDVPLQIVRRGTLTRYTLTLTAHELGLRAFRPGDSMRLALVVNDNDGAGRKGYLHWADGIGVNKNPEEFNTIVLK</sequence>
<dbReference type="PANTHER" id="PTHR12631:SF10">
    <property type="entry name" value="BETA-XYLOSIDASE-LIKE PROTEIN-RELATED"/>
    <property type="match status" value="1"/>
</dbReference>
<keyword evidence="3" id="KW-1185">Reference proteome</keyword>
<dbReference type="CDD" id="cd09621">
    <property type="entry name" value="CBM9_like_5"/>
    <property type="match status" value="1"/>
</dbReference>
<dbReference type="SUPFAM" id="SSF51445">
    <property type="entry name" value="(Trans)glycosidases"/>
    <property type="match status" value="1"/>
</dbReference>
<dbReference type="RefSeq" id="WP_154417267.1">
    <property type="nucleotide sequence ID" value="NZ_VUNS01000004.1"/>
</dbReference>
<protein>
    <recommendedName>
        <fullName evidence="1">Carbohydrate-binding domain-containing protein</fullName>
    </recommendedName>
</protein>
<dbReference type="Proteomes" id="UP000435649">
    <property type="component" value="Unassembled WGS sequence"/>
</dbReference>
<reference evidence="2 3" key="1">
    <citation type="submission" date="2019-08" db="EMBL/GenBank/DDBJ databases">
        <title>In-depth cultivation of the pig gut microbiome towards novel bacterial diversity and tailored functional studies.</title>
        <authorList>
            <person name="Wylensek D."/>
            <person name="Hitch T.C.A."/>
            <person name="Clavel T."/>
        </authorList>
    </citation>
    <scope>NUCLEOTIDE SEQUENCE [LARGE SCALE GENOMIC DNA]</scope>
    <source>
        <strain evidence="2 3">BBE-744-WT-12</strain>
    </source>
</reference>
<dbReference type="PANTHER" id="PTHR12631">
    <property type="entry name" value="ALPHA-L-IDURONIDASE"/>
    <property type="match status" value="1"/>
</dbReference>
<accession>A0A844FZ71</accession>
<dbReference type="Pfam" id="PF06452">
    <property type="entry name" value="CBM9_1"/>
    <property type="match status" value="1"/>
</dbReference>
<dbReference type="InterPro" id="IPR051923">
    <property type="entry name" value="Glycosyl_Hydrolase_39"/>
</dbReference>
<dbReference type="Gene3D" id="2.60.40.1190">
    <property type="match status" value="1"/>
</dbReference>
<dbReference type="EMBL" id="VUNS01000004">
    <property type="protein sequence ID" value="MST96577.1"/>
    <property type="molecule type" value="Genomic_DNA"/>
</dbReference>
<dbReference type="Gene3D" id="3.20.20.80">
    <property type="entry name" value="Glycosidases"/>
    <property type="match status" value="1"/>
</dbReference>
<dbReference type="GO" id="GO:0016052">
    <property type="term" value="P:carbohydrate catabolic process"/>
    <property type="evidence" value="ECO:0007669"/>
    <property type="project" value="InterPro"/>
</dbReference>
<proteinExistence type="predicted"/>
<dbReference type="GO" id="GO:0004553">
    <property type="term" value="F:hydrolase activity, hydrolyzing O-glycosyl compounds"/>
    <property type="evidence" value="ECO:0007669"/>
    <property type="project" value="InterPro"/>
</dbReference>
<comment type="caution">
    <text evidence="2">The sequence shown here is derived from an EMBL/GenBank/DDBJ whole genome shotgun (WGS) entry which is preliminary data.</text>
</comment>